<sequence>MRTLSFWLLCVAMLCGLGSGLATLNNISQIGESLGYTARERTTMVSLWSIWNFLGRFGSGLASDIFMHLKGWPKPLFMWCLMPTITSEIFGVQHMGTIFNTIAVANPVGSYILSVLSFFILAAVSFVGALVALVFMFKARALYARIIRTSM</sequence>
<reference evidence="8" key="1">
    <citation type="submission" date="2020-06" db="EMBL/GenBank/DDBJ databases">
        <authorList>
            <person name="Li T."/>
            <person name="Hu X."/>
            <person name="Zhang T."/>
            <person name="Song X."/>
            <person name="Zhang H."/>
            <person name="Dai N."/>
            <person name="Sheng W."/>
            <person name="Hou X."/>
            <person name="Wei L."/>
        </authorList>
    </citation>
    <scope>NUCLEOTIDE SEQUENCE</scope>
    <source>
        <strain evidence="8">3651</strain>
        <tissue evidence="8">Leaf</tissue>
    </source>
</reference>
<reference evidence="8" key="2">
    <citation type="journal article" date="2024" name="Plant">
        <title>Genomic evolution and insights into agronomic trait innovations of Sesamum species.</title>
        <authorList>
            <person name="Miao H."/>
            <person name="Wang L."/>
            <person name="Qu L."/>
            <person name="Liu H."/>
            <person name="Sun Y."/>
            <person name="Le M."/>
            <person name="Wang Q."/>
            <person name="Wei S."/>
            <person name="Zheng Y."/>
            <person name="Lin W."/>
            <person name="Duan Y."/>
            <person name="Cao H."/>
            <person name="Xiong S."/>
            <person name="Wang X."/>
            <person name="Wei L."/>
            <person name="Li C."/>
            <person name="Ma Q."/>
            <person name="Ju M."/>
            <person name="Zhao R."/>
            <person name="Li G."/>
            <person name="Mu C."/>
            <person name="Tian Q."/>
            <person name="Mei H."/>
            <person name="Zhang T."/>
            <person name="Gao T."/>
            <person name="Zhang H."/>
        </authorList>
    </citation>
    <scope>NUCLEOTIDE SEQUENCE</scope>
    <source>
        <strain evidence="8">3651</strain>
    </source>
</reference>
<gene>
    <name evidence="8" type="ORF">Salat_1491200</name>
</gene>
<dbReference type="EMBL" id="JACGWO010000005">
    <property type="protein sequence ID" value="KAK4427223.1"/>
    <property type="molecule type" value="Genomic_DNA"/>
</dbReference>
<keyword evidence="4 6" id="KW-0472">Membrane</keyword>
<keyword evidence="7" id="KW-0732">Signal</keyword>
<evidence type="ECO:0000256" key="4">
    <source>
        <dbReference type="ARBA" id="ARBA00023136"/>
    </source>
</evidence>
<dbReference type="GO" id="GO:0016020">
    <property type="term" value="C:membrane"/>
    <property type="evidence" value="ECO:0007669"/>
    <property type="project" value="UniProtKB-SubCell"/>
</dbReference>
<dbReference type="SUPFAM" id="SSF103473">
    <property type="entry name" value="MFS general substrate transporter"/>
    <property type="match status" value="1"/>
</dbReference>
<dbReference type="Proteomes" id="UP001293254">
    <property type="component" value="Unassembled WGS sequence"/>
</dbReference>
<protein>
    <submittedName>
        <fullName evidence="8">Uncharacterized protein</fullName>
    </submittedName>
</protein>
<keyword evidence="9" id="KW-1185">Reference proteome</keyword>
<evidence type="ECO:0000256" key="1">
    <source>
        <dbReference type="ARBA" id="ARBA00004141"/>
    </source>
</evidence>
<dbReference type="InterPro" id="IPR036259">
    <property type="entry name" value="MFS_trans_sf"/>
</dbReference>
<feature type="transmembrane region" description="Helical" evidence="6">
    <location>
        <begin position="111"/>
        <end position="137"/>
    </location>
</feature>
<feature type="transmembrane region" description="Helical" evidence="6">
    <location>
        <begin position="76"/>
        <end position="99"/>
    </location>
</feature>
<evidence type="ECO:0000256" key="7">
    <source>
        <dbReference type="SAM" id="SignalP"/>
    </source>
</evidence>
<comment type="subcellular location">
    <subcellularLocation>
        <location evidence="1">Membrane</location>
        <topology evidence="1">Multi-pass membrane protein</topology>
    </subcellularLocation>
</comment>
<feature type="transmembrane region" description="Helical" evidence="6">
    <location>
        <begin position="48"/>
        <end position="69"/>
    </location>
</feature>
<feature type="chain" id="PRO_5042211482" evidence="7">
    <location>
        <begin position="23"/>
        <end position="151"/>
    </location>
</feature>
<evidence type="ECO:0000256" key="5">
    <source>
        <dbReference type="ARBA" id="ARBA00044504"/>
    </source>
</evidence>
<accession>A0AAE1YBS1</accession>
<keyword evidence="2 6" id="KW-0812">Transmembrane</keyword>
<comment type="caution">
    <text evidence="8">The sequence shown here is derived from an EMBL/GenBank/DDBJ whole genome shotgun (WGS) entry which is preliminary data.</text>
</comment>
<feature type="signal peptide" evidence="7">
    <location>
        <begin position="1"/>
        <end position="22"/>
    </location>
</feature>
<proteinExistence type="inferred from homology"/>
<evidence type="ECO:0000313" key="8">
    <source>
        <dbReference type="EMBL" id="KAK4427223.1"/>
    </source>
</evidence>
<dbReference type="PANTHER" id="PTHR21576:SF22">
    <property type="entry name" value="F25A4.25 PROTEIN"/>
    <property type="match status" value="1"/>
</dbReference>
<keyword evidence="3 6" id="KW-1133">Transmembrane helix</keyword>
<evidence type="ECO:0000313" key="9">
    <source>
        <dbReference type="Proteomes" id="UP001293254"/>
    </source>
</evidence>
<evidence type="ECO:0000256" key="2">
    <source>
        <dbReference type="ARBA" id="ARBA00022692"/>
    </source>
</evidence>
<name>A0AAE1YBS1_9LAMI</name>
<dbReference type="PANTHER" id="PTHR21576">
    <property type="entry name" value="UNCHARACTERIZED NODULIN-LIKE PROTEIN"/>
    <property type="match status" value="1"/>
</dbReference>
<dbReference type="AlphaFoldDB" id="A0AAE1YBS1"/>
<comment type="similarity">
    <text evidence="5">Belongs to the major facilitator superfamily. Phosphate:H(+) symporter (TC 2.A.1.9) family.</text>
</comment>
<evidence type="ECO:0000256" key="3">
    <source>
        <dbReference type="ARBA" id="ARBA00022989"/>
    </source>
</evidence>
<organism evidence="8 9">
    <name type="scientific">Sesamum alatum</name>
    <dbReference type="NCBI Taxonomy" id="300844"/>
    <lineage>
        <taxon>Eukaryota</taxon>
        <taxon>Viridiplantae</taxon>
        <taxon>Streptophyta</taxon>
        <taxon>Embryophyta</taxon>
        <taxon>Tracheophyta</taxon>
        <taxon>Spermatophyta</taxon>
        <taxon>Magnoliopsida</taxon>
        <taxon>eudicotyledons</taxon>
        <taxon>Gunneridae</taxon>
        <taxon>Pentapetalae</taxon>
        <taxon>asterids</taxon>
        <taxon>lamiids</taxon>
        <taxon>Lamiales</taxon>
        <taxon>Pedaliaceae</taxon>
        <taxon>Sesamum</taxon>
    </lineage>
</organism>
<evidence type="ECO:0000256" key="6">
    <source>
        <dbReference type="SAM" id="Phobius"/>
    </source>
</evidence>